<evidence type="ECO:0008006" key="3">
    <source>
        <dbReference type="Google" id="ProtNLM"/>
    </source>
</evidence>
<proteinExistence type="predicted"/>
<feature type="non-terminal residue" evidence="1">
    <location>
        <position position="219"/>
    </location>
</feature>
<dbReference type="PANTHER" id="PTHR33395:SF22">
    <property type="entry name" value="REVERSE TRANSCRIPTASE DOMAIN-CONTAINING PROTEIN"/>
    <property type="match status" value="1"/>
</dbReference>
<sequence>MHSETNIEELWSIFKNGIRTSVEKHILKKQGQIIQTSQEDLYSWSRFRQYQKECKRELRMAEWDNVNKIIQEGMDKHNTKPFWNYIKSKKQDNIGVAPLKKKGNLLSDAKGKVEILIEQFQSVFTKSNVTASPELLNRNSYPNNCANELSTGLSMIFQHSLNSGELPLDWRKANITPVFKKGDKHTAENYRPVSLTSVTCKILELIICSHLLNHFEKHN</sequence>
<dbReference type="Proteomes" id="UP001164746">
    <property type="component" value="Chromosome 7"/>
</dbReference>
<dbReference type="EMBL" id="CP111018">
    <property type="protein sequence ID" value="WAR10781.1"/>
    <property type="molecule type" value="Genomic_DNA"/>
</dbReference>
<protein>
    <recommendedName>
        <fullName evidence="3">Reverse transcriptase</fullName>
    </recommendedName>
</protein>
<keyword evidence="2" id="KW-1185">Reference proteome</keyword>
<dbReference type="PANTHER" id="PTHR33395">
    <property type="entry name" value="TRANSCRIPTASE, PUTATIVE-RELATED-RELATED"/>
    <property type="match status" value="1"/>
</dbReference>
<accession>A0ABY7EUB5</accession>
<organism evidence="1 2">
    <name type="scientific">Mya arenaria</name>
    <name type="common">Soft-shell clam</name>
    <dbReference type="NCBI Taxonomy" id="6604"/>
    <lineage>
        <taxon>Eukaryota</taxon>
        <taxon>Metazoa</taxon>
        <taxon>Spiralia</taxon>
        <taxon>Lophotrochozoa</taxon>
        <taxon>Mollusca</taxon>
        <taxon>Bivalvia</taxon>
        <taxon>Autobranchia</taxon>
        <taxon>Heteroconchia</taxon>
        <taxon>Euheterodonta</taxon>
        <taxon>Imparidentia</taxon>
        <taxon>Neoheterodontei</taxon>
        <taxon>Myida</taxon>
        <taxon>Myoidea</taxon>
        <taxon>Myidae</taxon>
        <taxon>Mya</taxon>
    </lineage>
</organism>
<name>A0ABY7EUB5_MYAAR</name>
<evidence type="ECO:0000313" key="2">
    <source>
        <dbReference type="Proteomes" id="UP001164746"/>
    </source>
</evidence>
<reference evidence="1" key="1">
    <citation type="submission" date="2022-11" db="EMBL/GenBank/DDBJ databases">
        <title>Centuries of genome instability and evolution in soft-shell clam transmissible cancer (bioRxiv).</title>
        <authorList>
            <person name="Hart S.F.M."/>
            <person name="Yonemitsu M.A."/>
            <person name="Giersch R.M."/>
            <person name="Beal B.F."/>
            <person name="Arriagada G."/>
            <person name="Davis B.W."/>
            <person name="Ostrander E.A."/>
            <person name="Goff S.P."/>
            <person name="Metzger M.J."/>
        </authorList>
    </citation>
    <scope>NUCLEOTIDE SEQUENCE</scope>
    <source>
        <strain evidence="1">MELC-2E11</strain>
        <tissue evidence="1">Siphon/mantle</tissue>
    </source>
</reference>
<evidence type="ECO:0000313" key="1">
    <source>
        <dbReference type="EMBL" id="WAR10781.1"/>
    </source>
</evidence>
<gene>
    <name evidence="1" type="ORF">MAR_035857</name>
</gene>